<accession>A0A1R1XY16</accession>
<dbReference type="AlphaFoldDB" id="A0A1R1XY16"/>
<name>A0A1R1XY16_9FUNG</name>
<sequence>MAYSPEGIKFTVRDSVSPKVSGQLSLSIQHHRDTTARQLIVLQRATGSSYSRISIFLQAPSVRYQS</sequence>
<keyword evidence="2" id="KW-1185">Reference proteome</keyword>
<dbReference type="EMBL" id="LSSM01002966">
    <property type="protein sequence ID" value="OMJ19577.1"/>
    <property type="molecule type" value="Genomic_DNA"/>
</dbReference>
<protein>
    <submittedName>
        <fullName evidence="1">Uncharacterized protein</fullName>
    </submittedName>
</protein>
<organism evidence="1 2">
    <name type="scientific">Smittium culicis</name>
    <dbReference type="NCBI Taxonomy" id="133412"/>
    <lineage>
        <taxon>Eukaryota</taxon>
        <taxon>Fungi</taxon>
        <taxon>Fungi incertae sedis</taxon>
        <taxon>Zoopagomycota</taxon>
        <taxon>Kickxellomycotina</taxon>
        <taxon>Harpellomycetes</taxon>
        <taxon>Harpellales</taxon>
        <taxon>Legeriomycetaceae</taxon>
        <taxon>Smittium</taxon>
    </lineage>
</organism>
<reference evidence="2" key="1">
    <citation type="submission" date="2017-01" db="EMBL/GenBank/DDBJ databases">
        <authorList>
            <person name="Wang Y."/>
            <person name="White M."/>
            <person name="Kvist S."/>
            <person name="Moncalvo J.-M."/>
        </authorList>
    </citation>
    <scope>NUCLEOTIDE SEQUENCE [LARGE SCALE GENOMIC DNA]</scope>
    <source>
        <strain evidence="2">ID-206-W2</strain>
    </source>
</reference>
<proteinExistence type="predicted"/>
<dbReference type="Proteomes" id="UP000187429">
    <property type="component" value="Unassembled WGS sequence"/>
</dbReference>
<comment type="caution">
    <text evidence="1">The sequence shown here is derived from an EMBL/GenBank/DDBJ whole genome shotgun (WGS) entry which is preliminary data.</text>
</comment>
<evidence type="ECO:0000313" key="1">
    <source>
        <dbReference type="EMBL" id="OMJ19577.1"/>
    </source>
</evidence>
<evidence type="ECO:0000313" key="2">
    <source>
        <dbReference type="Proteomes" id="UP000187429"/>
    </source>
</evidence>
<feature type="non-terminal residue" evidence="1">
    <location>
        <position position="66"/>
    </location>
</feature>
<gene>
    <name evidence="1" type="ORF">AYI69_g6566</name>
</gene>